<dbReference type="EMBL" id="JBAPLU010000066">
    <property type="protein sequence ID" value="MEI4274258.1"/>
    <property type="molecule type" value="Genomic_DNA"/>
</dbReference>
<protein>
    <submittedName>
        <fullName evidence="1">XRE family transcriptional regulator</fullName>
    </submittedName>
</protein>
<reference evidence="1 2" key="1">
    <citation type="submission" date="2024-03" db="EMBL/GenBank/DDBJ databases">
        <title>Draft genome sequence of Klenkia sp. LSe6-5.</title>
        <authorList>
            <person name="Duangmal K."/>
            <person name="Chantavorakit T."/>
        </authorList>
    </citation>
    <scope>NUCLEOTIDE SEQUENCE [LARGE SCALE GENOMIC DNA]</scope>
    <source>
        <strain evidence="1 2">LSe6-5</strain>
    </source>
</reference>
<organism evidence="1 2">
    <name type="scientific">Klenkia sesuvii</name>
    <dbReference type="NCBI Taxonomy" id="3103137"/>
    <lineage>
        <taxon>Bacteria</taxon>
        <taxon>Bacillati</taxon>
        <taxon>Actinomycetota</taxon>
        <taxon>Actinomycetes</taxon>
        <taxon>Geodermatophilales</taxon>
        <taxon>Geodermatophilaceae</taxon>
        <taxon>Klenkia</taxon>
    </lineage>
</organism>
<dbReference type="RefSeq" id="WP_432277366.1">
    <property type="nucleotide sequence ID" value="NZ_JBAPLU010000066.1"/>
</dbReference>
<evidence type="ECO:0000313" key="1">
    <source>
        <dbReference type="EMBL" id="MEI4274258.1"/>
    </source>
</evidence>
<dbReference type="Proteomes" id="UP001361570">
    <property type="component" value="Unassembled WGS sequence"/>
</dbReference>
<gene>
    <name evidence="1" type="ORF">TEK04_21265</name>
</gene>
<comment type="caution">
    <text evidence="1">The sequence shown here is derived from an EMBL/GenBank/DDBJ whole genome shotgun (WGS) entry which is preliminary data.</text>
</comment>
<accession>A0ABU8E030</accession>
<proteinExistence type="predicted"/>
<sequence length="82" mass="9034">HPALVGFRPVIEAGAELRLHHTLLYNSIDCADDEMLVNTHVYGHPGGHAPVFHLRRQDAEGMADTYLDSIERVWAASARSTG</sequence>
<evidence type="ECO:0000313" key="2">
    <source>
        <dbReference type="Proteomes" id="UP001361570"/>
    </source>
</evidence>
<name>A0ABU8E030_9ACTN</name>
<feature type="non-terminal residue" evidence="1">
    <location>
        <position position="1"/>
    </location>
</feature>
<keyword evidence="2" id="KW-1185">Reference proteome</keyword>